<proteinExistence type="predicted"/>
<protein>
    <submittedName>
        <fullName evidence="2">Uncharacterized protein</fullName>
    </submittedName>
</protein>
<comment type="caution">
    <text evidence="2">The sequence shown here is derived from an EMBL/GenBank/DDBJ whole genome shotgun (WGS) entry which is preliminary data.</text>
</comment>
<feature type="region of interest" description="Disordered" evidence="1">
    <location>
        <begin position="364"/>
        <end position="393"/>
    </location>
</feature>
<dbReference type="EMBL" id="BACD03000050">
    <property type="protein sequence ID" value="GAO51676.1"/>
    <property type="molecule type" value="Genomic_DNA"/>
</dbReference>
<feature type="compositionally biased region" description="Basic and acidic residues" evidence="1">
    <location>
        <begin position="63"/>
        <end position="76"/>
    </location>
</feature>
<sequence length="620" mass="69448">MEPLETKVQRLRRTAKTTKRDHNEKRPEEDHRYHYKEAHDDQKAWKTSGSNQRKAYVGSVEELISHREESPQHDSNGKTWGEGDSSDPDVESSGAEFQYRRWVQSLAGDDRKRAEELGKKADFVVLRKRCNILLGLATRRMLYVVPKSSRFSCFHHSRERGTLKCKTSQGGRNLANKERGRTISMALPRFDPHSQASECDEIMLAVENDLEGGTEVAGSQRVMLRLEEDGGASLVRREDESQCQEQHVRRVGHLVGSAYQEEHGGGSSGSDFEYETVLQPEGDSPCPSVLGITELDESPDDDHGITAAPEEHHSEVFTGSGTVDENESRGLLATTRTFVRLLFGNRLRESSITQRTPPQIVSTALTSSTQPSSPHQTMVRTRESEPVSGETLQKRRRLDLENIVPEYTGRHGAIISEAKRRSTISRAKMVKFRYLYLLRTDSMVRMCSESIALLSERSMGMPISFSQSMESSIDGILQIPCCYYPVPTPYLLALQQVVEQRNFEMPPKSEWITLRTAARLISTATAGRIKCGCRTRCTSNCRFRKAKVSCTNHCHQGDLAGKSRLSCRGSQSDNDERVNGRISNESSDERNSTGSSDEESGGTCTKPEDYRAAATSAKEE</sequence>
<feature type="compositionally biased region" description="Basic and acidic residues" evidence="1">
    <location>
        <begin position="18"/>
        <end position="44"/>
    </location>
</feature>
<accession>A0A0E9NPR5</accession>
<reference evidence="2 3" key="2">
    <citation type="journal article" date="2014" name="J. Gen. Appl. Microbiol.">
        <title>The early diverging ascomycetous budding yeast Saitoella complicata has three histone deacetylases belonging to the Clr6, Hos2, and Rpd3 lineages.</title>
        <authorList>
            <person name="Nishida H."/>
            <person name="Matsumoto T."/>
            <person name="Kondo S."/>
            <person name="Hamamoto M."/>
            <person name="Yoshikawa H."/>
        </authorList>
    </citation>
    <scope>NUCLEOTIDE SEQUENCE [LARGE SCALE GENOMIC DNA]</scope>
    <source>
        <strain evidence="2 3">NRRL Y-17804</strain>
    </source>
</reference>
<name>A0A0E9NPR5_SAICN</name>
<keyword evidence="3" id="KW-1185">Reference proteome</keyword>
<feature type="region of interest" description="Disordered" evidence="1">
    <location>
        <begin position="1"/>
        <end position="94"/>
    </location>
</feature>
<reference evidence="2 3" key="3">
    <citation type="journal article" date="2015" name="Genome Announc.">
        <title>Draft Genome Sequence of the Archiascomycetous Yeast Saitoella complicata.</title>
        <authorList>
            <person name="Yamauchi K."/>
            <person name="Kondo S."/>
            <person name="Hamamoto M."/>
            <person name="Takahashi Y."/>
            <person name="Ogura Y."/>
            <person name="Hayashi T."/>
            <person name="Nishida H."/>
        </authorList>
    </citation>
    <scope>NUCLEOTIDE SEQUENCE [LARGE SCALE GENOMIC DNA]</scope>
    <source>
        <strain evidence="2 3">NRRL Y-17804</strain>
    </source>
</reference>
<feature type="compositionally biased region" description="Low complexity" evidence="1">
    <location>
        <begin position="366"/>
        <end position="377"/>
    </location>
</feature>
<feature type="compositionally biased region" description="Basic and acidic residues" evidence="1">
    <location>
        <begin position="606"/>
        <end position="620"/>
    </location>
</feature>
<organism evidence="2 3">
    <name type="scientific">Saitoella complicata (strain BCRC 22490 / CBS 7301 / JCM 7358 / NBRC 10748 / NRRL Y-17804)</name>
    <dbReference type="NCBI Taxonomy" id="698492"/>
    <lineage>
        <taxon>Eukaryota</taxon>
        <taxon>Fungi</taxon>
        <taxon>Dikarya</taxon>
        <taxon>Ascomycota</taxon>
        <taxon>Taphrinomycotina</taxon>
        <taxon>Taphrinomycotina incertae sedis</taxon>
        <taxon>Saitoella</taxon>
    </lineage>
</organism>
<dbReference type="Proteomes" id="UP000033140">
    <property type="component" value="Unassembled WGS sequence"/>
</dbReference>
<evidence type="ECO:0000256" key="1">
    <source>
        <dbReference type="SAM" id="MobiDB-lite"/>
    </source>
</evidence>
<reference evidence="2 3" key="1">
    <citation type="journal article" date="2011" name="J. Gen. Appl. Microbiol.">
        <title>Draft genome sequencing of the enigmatic yeast Saitoella complicata.</title>
        <authorList>
            <person name="Nishida H."/>
            <person name="Hamamoto M."/>
            <person name="Sugiyama J."/>
        </authorList>
    </citation>
    <scope>NUCLEOTIDE SEQUENCE [LARGE SCALE GENOMIC DNA]</scope>
    <source>
        <strain evidence="2 3">NRRL Y-17804</strain>
    </source>
</reference>
<gene>
    <name evidence="2" type="ORF">G7K_5769-t1</name>
</gene>
<evidence type="ECO:0000313" key="2">
    <source>
        <dbReference type="EMBL" id="GAO51676.1"/>
    </source>
</evidence>
<feature type="region of interest" description="Disordered" evidence="1">
    <location>
        <begin position="564"/>
        <end position="620"/>
    </location>
</feature>
<dbReference type="AlphaFoldDB" id="A0A0E9NPR5"/>
<evidence type="ECO:0000313" key="3">
    <source>
        <dbReference type="Proteomes" id="UP000033140"/>
    </source>
</evidence>